<evidence type="ECO:0000256" key="13">
    <source>
        <dbReference type="ARBA" id="ARBA00048931"/>
    </source>
</evidence>
<evidence type="ECO:0000256" key="14">
    <source>
        <dbReference type="ARBA" id="ARBA00074554"/>
    </source>
</evidence>
<evidence type="ECO:0000256" key="3">
    <source>
        <dbReference type="ARBA" id="ARBA00022475"/>
    </source>
</evidence>
<dbReference type="InterPro" id="IPR001127">
    <property type="entry name" value="PTS_EIIA_1_perm"/>
</dbReference>
<feature type="transmembrane region" description="Helical" evidence="17">
    <location>
        <begin position="423"/>
        <end position="446"/>
    </location>
</feature>
<dbReference type="CDD" id="cd00212">
    <property type="entry name" value="PTS_IIB_glc"/>
    <property type="match status" value="1"/>
</dbReference>
<evidence type="ECO:0000256" key="11">
    <source>
        <dbReference type="ARBA" id="ARBA00044053"/>
    </source>
</evidence>
<feature type="transmembrane region" description="Helical" evidence="17">
    <location>
        <begin position="140"/>
        <end position="161"/>
    </location>
</feature>
<dbReference type="Gene3D" id="2.70.70.10">
    <property type="entry name" value="Glucose Permease (Domain IIA)"/>
    <property type="match status" value="1"/>
</dbReference>
<keyword evidence="10 17" id="KW-0472">Membrane</keyword>
<evidence type="ECO:0000313" key="22">
    <source>
        <dbReference type="Proteomes" id="UP001249240"/>
    </source>
</evidence>
<dbReference type="Pfam" id="PF00358">
    <property type="entry name" value="PTS_EIIA_1"/>
    <property type="match status" value="1"/>
</dbReference>
<dbReference type="AlphaFoldDB" id="A0AAW8SQQ2"/>
<feature type="active site" description="Phosphocysteine intermediate; for EIIB activity" evidence="16">
    <location>
        <position position="26"/>
    </location>
</feature>
<dbReference type="PROSITE" id="PS51093">
    <property type="entry name" value="PTS_EIIA_TYPE_1"/>
    <property type="match status" value="1"/>
</dbReference>
<feature type="transmembrane region" description="Helical" evidence="17">
    <location>
        <begin position="273"/>
        <end position="298"/>
    </location>
</feature>
<reference evidence="21" key="1">
    <citation type="submission" date="2023-03" db="EMBL/GenBank/DDBJ databases">
        <authorList>
            <person name="Shen W."/>
            <person name="Cai J."/>
        </authorList>
    </citation>
    <scope>NUCLEOTIDE SEQUENCE</scope>
    <source>
        <strain evidence="21">B646-2</strain>
    </source>
</reference>
<gene>
    <name evidence="21" type="ORF">P7D78_01520</name>
</gene>
<dbReference type="FunFam" id="3.30.1360.60:FF:000001">
    <property type="entry name" value="PTS system glucose-specific IIBC component PtsG"/>
    <property type="match status" value="1"/>
</dbReference>
<keyword evidence="6" id="KW-0598">Phosphotransferase system</keyword>
<evidence type="ECO:0000256" key="15">
    <source>
        <dbReference type="ARBA" id="ARBA00081008"/>
    </source>
</evidence>
<evidence type="ECO:0000256" key="8">
    <source>
        <dbReference type="ARBA" id="ARBA00022777"/>
    </source>
</evidence>
<dbReference type="PROSITE" id="PS51098">
    <property type="entry name" value="PTS_EIIB_TYPE_1"/>
    <property type="match status" value="1"/>
</dbReference>
<evidence type="ECO:0000259" key="20">
    <source>
        <dbReference type="PROSITE" id="PS51103"/>
    </source>
</evidence>
<feature type="domain" description="PTS EIIB type-1" evidence="19">
    <location>
        <begin position="4"/>
        <end position="86"/>
    </location>
</feature>
<dbReference type="SUPFAM" id="SSF55604">
    <property type="entry name" value="Glucose permease domain IIB"/>
    <property type="match status" value="1"/>
</dbReference>
<dbReference type="InterPro" id="IPR036878">
    <property type="entry name" value="Glu_permease_IIB"/>
</dbReference>
<dbReference type="PANTHER" id="PTHR30175">
    <property type="entry name" value="PHOSPHOTRANSFERASE SYSTEM TRANSPORT PROTEIN"/>
    <property type="match status" value="1"/>
</dbReference>
<keyword evidence="5 21" id="KW-0808">Transferase</keyword>
<dbReference type="Pfam" id="PF02378">
    <property type="entry name" value="PTS_EIIC"/>
    <property type="match status" value="1"/>
</dbReference>
<feature type="transmembrane region" description="Helical" evidence="17">
    <location>
        <begin position="168"/>
        <end position="185"/>
    </location>
</feature>
<dbReference type="PROSITE" id="PS51103">
    <property type="entry name" value="PTS_EIIC_TYPE_1"/>
    <property type="match status" value="1"/>
</dbReference>
<feature type="domain" description="PTS EIIC type-1" evidence="20">
    <location>
        <begin position="101"/>
        <end position="456"/>
    </location>
</feature>
<dbReference type="GO" id="GO:0016301">
    <property type="term" value="F:kinase activity"/>
    <property type="evidence" value="ECO:0007669"/>
    <property type="project" value="UniProtKB-KW"/>
</dbReference>
<evidence type="ECO:0000256" key="16">
    <source>
        <dbReference type="PROSITE-ProRule" id="PRU00421"/>
    </source>
</evidence>
<dbReference type="InterPro" id="IPR001996">
    <property type="entry name" value="PTS_IIB_1"/>
</dbReference>
<comment type="function">
    <text evidence="12">The phosphoenolpyruvate-dependent sugar phosphotransferase system (sugar PTS), a major carbohydrate active transport system, catalyzes the phosphorylation of incoming sugar substrates concomitantly with their translocation across the cell membrane. This system is involved in sucrose transport.</text>
</comment>
<dbReference type="InterPro" id="IPR011055">
    <property type="entry name" value="Dup_hybrid_motif"/>
</dbReference>
<keyword evidence="7 17" id="KW-0812">Transmembrane</keyword>
<dbReference type="InterPro" id="IPR018113">
    <property type="entry name" value="PTrfase_EIIB_Cys"/>
</dbReference>
<dbReference type="NCBIfam" id="TIGR01995">
    <property type="entry name" value="PTS-II-ABC-beta"/>
    <property type="match status" value="1"/>
</dbReference>
<evidence type="ECO:0000256" key="10">
    <source>
        <dbReference type="ARBA" id="ARBA00023136"/>
    </source>
</evidence>
<proteinExistence type="predicted"/>
<evidence type="ECO:0000256" key="6">
    <source>
        <dbReference type="ARBA" id="ARBA00022683"/>
    </source>
</evidence>
<dbReference type="EC" id="2.7.1.211" evidence="11"/>
<dbReference type="GO" id="GO:0005886">
    <property type="term" value="C:plasma membrane"/>
    <property type="evidence" value="ECO:0007669"/>
    <property type="project" value="UniProtKB-SubCell"/>
</dbReference>
<dbReference type="GO" id="GO:0008982">
    <property type="term" value="F:protein-N(PI)-phosphohistidine-sugar phosphotransferase activity"/>
    <property type="evidence" value="ECO:0007669"/>
    <property type="project" value="InterPro"/>
</dbReference>
<keyword evidence="4" id="KW-0762">Sugar transport</keyword>
<keyword evidence="3" id="KW-1003">Cell membrane</keyword>
<dbReference type="InterPro" id="IPR011297">
    <property type="entry name" value="PTS_IIABC_b_glu"/>
</dbReference>
<feature type="transmembrane region" description="Helical" evidence="17">
    <location>
        <begin position="98"/>
        <end position="120"/>
    </location>
</feature>
<evidence type="ECO:0000256" key="12">
    <source>
        <dbReference type="ARBA" id="ARBA00045139"/>
    </source>
</evidence>
<dbReference type="Gene3D" id="3.30.1360.60">
    <property type="entry name" value="Glucose permease domain IIB"/>
    <property type="match status" value="1"/>
</dbReference>
<feature type="transmembrane region" description="Helical" evidence="17">
    <location>
        <begin position="378"/>
        <end position="403"/>
    </location>
</feature>
<evidence type="ECO:0000259" key="18">
    <source>
        <dbReference type="PROSITE" id="PS51093"/>
    </source>
</evidence>
<evidence type="ECO:0000256" key="1">
    <source>
        <dbReference type="ARBA" id="ARBA00004651"/>
    </source>
</evidence>
<evidence type="ECO:0000313" key="21">
    <source>
        <dbReference type="EMBL" id="MDT2536790.1"/>
    </source>
</evidence>
<evidence type="ECO:0000256" key="17">
    <source>
        <dbReference type="SAM" id="Phobius"/>
    </source>
</evidence>
<dbReference type="GO" id="GO:0009401">
    <property type="term" value="P:phosphoenolpyruvate-dependent sugar phosphotransferase system"/>
    <property type="evidence" value="ECO:0007669"/>
    <property type="project" value="UniProtKB-KW"/>
</dbReference>
<dbReference type="InterPro" id="IPR003352">
    <property type="entry name" value="PTS_EIIC"/>
</dbReference>
<keyword evidence="2" id="KW-0813">Transport</keyword>
<feature type="transmembrane region" description="Helical" evidence="17">
    <location>
        <begin position="241"/>
        <end position="267"/>
    </location>
</feature>
<dbReference type="InterPro" id="IPR013013">
    <property type="entry name" value="PTS_EIIC_1"/>
</dbReference>
<keyword evidence="9 17" id="KW-1133">Transmembrane helix</keyword>
<dbReference type="SUPFAM" id="SSF51261">
    <property type="entry name" value="Duplicated hybrid motif"/>
    <property type="match status" value="1"/>
</dbReference>
<comment type="catalytic activity">
    <reaction evidence="13">
        <text>N(pros)-phospho-L-histidyl-[protein](out) + sucrose = sucrose 6(G)-phosphate(in) + L-histidyl-[protein]</text>
        <dbReference type="Rhea" id="RHEA:49236"/>
        <dbReference type="Rhea" id="RHEA-COMP:9745"/>
        <dbReference type="Rhea" id="RHEA-COMP:9746"/>
        <dbReference type="ChEBI" id="CHEBI:17992"/>
        <dbReference type="ChEBI" id="CHEBI:29979"/>
        <dbReference type="ChEBI" id="CHEBI:64837"/>
        <dbReference type="ChEBI" id="CHEBI:91002"/>
        <dbReference type="EC" id="2.7.1.211"/>
    </reaction>
</comment>
<feature type="transmembrane region" description="Helical" evidence="17">
    <location>
        <begin position="205"/>
        <end position="229"/>
    </location>
</feature>
<sequence>MNYTELAKKIVNELGGSNNIENALHCVTRLRFNLKEDSKANIKAIEQLEGVIGVQLKNGQYQVIIGQNVGKVFEEIKPLLNESSGSPSQSKKKFSLDLILDVLSGIFSPILPALVAGGMLKGIIALMSSLGAFSEGSGTLEMFNLIADVPFYFLPVLLALSSAKKFKVNSYLAVTVAGALLYPSFVNAFEADKNPFSFFGLSVPIFNYANSVFPIILGVGLLSIIYTFIDKFVPEILKMVVVPVLSLIITIPLTFLFLAPLGAYGGIGLANGIVWLFSTLGPIAGFLLGFFMPLIVIAGMHQSTSPIQIQNIASLGYDYLLPISFCHNMAESGAAFGAALRMKNKEMRAAAFSTSFSAFLGISEPALFTVNVVNRTPLIGAMVGSGIGGALTTILSVKCFAFVMPGITSLPIYANPDGTLTNILLMGLSIVAAFASACVVTFVLGLKKSKSQTEEDKSPVALEETVISPVKGKTIPLSEVKDDVFASGDMGSGFSVAPEDNNIYAPVSGTVEVFMDESKHAIGIRTKNENEILVHVGIDTVELHGKYFTSFVKQGDIVKQGDKILQVDFDKVVENGYDPTVIVVCTNAKKDVEVNIAKSPHMVVS</sequence>
<comment type="caution">
    <text evidence="21">The sequence shown here is derived from an EMBL/GenBank/DDBJ whole genome shotgun (WGS) entry which is preliminary data.</text>
</comment>
<dbReference type="RefSeq" id="WP_028020187.1">
    <property type="nucleotide sequence ID" value="NZ_BAAAXM010000060.1"/>
</dbReference>
<dbReference type="EMBL" id="JARPXM010000001">
    <property type="protein sequence ID" value="MDT2536790.1"/>
    <property type="molecule type" value="Genomic_DNA"/>
</dbReference>
<dbReference type="PANTHER" id="PTHR30175:SF1">
    <property type="entry name" value="PTS SYSTEM ARBUTIN-, CELLOBIOSE-, AND SALICIN-SPECIFIC EIIBC COMPONENT-RELATED"/>
    <property type="match status" value="1"/>
</dbReference>
<evidence type="ECO:0000259" key="19">
    <source>
        <dbReference type="PROSITE" id="PS51098"/>
    </source>
</evidence>
<accession>A0AAW8SQQ2</accession>
<evidence type="ECO:0000256" key="5">
    <source>
        <dbReference type="ARBA" id="ARBA00022679"/>
    </source>
</evidence>
<dbReference type="InterPro" id="IPR050558">
    <property type="entry name" value="PTS_Sugar-Specific_Components"/>
</dbReference>
<dbReference type="FunFam" id="2.70.70.10:FF:000001">
    <property type="entry name" value="PTS system glucose-specific IIA component"/>
    <property type="match status" value="1"/>
</dbReference>
<organism evidence="21 22">
    <name type="scientific">Enterococcus raffinosus</name>
    <dbReference type="NCBI Taxonomy" id="71452"/>
    <lineage>
        <taxon>Bacteria</taxon>
        <taxon>Bacillati</taxon>
        <taxon>Bacillota</taxon>
        <taxon>Bacilli</taxon>
        <taxon>Lactobacillales</taxon>
        <taxon>Enterococcaceae</taxon>
        <taxon>Enterococcus</taxon>
    </lineage>
</organism>
<protein>
    <recommendedName>
        <fullName evidence="14">PTS system sucrose-specific EIIBCA component</fullName>
        <ecNumber evidence="11">2.7.1.211</ecNumber>
    </recommendedName>
    <alternativeName>
        <fullName evidence="15">EIIBCA-Scr</fullName>
    </alternativeName>
</protein>
<evidence type="ECO:0000256" key="7">
    <source>
        <dbReference type="ARBA" id="ARBA00022692"/>
    </source>
</evidence>
<dbReference type="GO" id="GO:0015771">
    <property type="term" value="P:trehalose transport"/>
    <property type="evidence" value="ECO:0007669"/>
    <property type="project" value="TreeGrafter"/>
</dbReference>
<comment type="subcellular location">
    <subcellularLocation>
        <location evidence="1">Cell membrane</location>
        <topology evidence="1">Multi-pass membrane protein</topology>
    </subcellularLocation>
</comment>
<name>A0AAW8SQQ2_9ENTE</name>
<dbReference type="NCBIfam" id="TIGR00830">
    <property type="entry name" value="PTBA"/>
    <property type="match status" value="1"/>
</dbReference>
<dbReference type="Pfam" id="PF00367">
    <property type="entry name" value="PTS_EIIB"/>
    <property type="match status" value="1"/>
</dbReference>
<evidence type="ECO:0000256" key="2">
    <source>
        <dbReference type="ARBA" id="ARBA00022448"/>
    </source>
</evidence>
<dbReference type="GO" id="GO:0090589">
    <property type="term" value="F:protein-phosphocysteine-trehalose phosphotransferase system transporter activity"/>
    <property type="evidence" value="ECO:0007669"/>
    <property type="project" value="TreeGrafter"/>
</dbReference>
<evidence type="ECO:0000256" key="4">
    <source>
        <dbReference type="ARBA" id="ARBA00022597"/>
    </source>
</evidence>
<evidence type="ECO:0000256" key="9">
    <source>
        <dbReference type="ARBA" id="ARBA00022989"/>
    </source>
</evidence>
<dbReference type="PROSITE" id="PS01035">
    <property type="entry name" value="PTS_EIIB_TYPE_1_CYS"/>
    <property type="match status" value="1"/>
</dbReference>
<feature type="domain" description="PTS EIIA type-1" evidence="18">
    <location>
        <begin position="482"/>
        <end position="587"/>
    </location>
</feature>
<dbReference type="Proteomes" id="UP001249240">
    <property type="component" value="Unassembled WGS sequence"/>
</dbReference>
<keyword evidence="8" id="KW-0418">Kinase</keyword>